<dbReference type="GO" id="GO:0007200">
    <property type="term" value="P:phospholipase C-activating G protein-coupled receptor signaling pathway"/>
    <property type="evidence" value="ECO:0007669"/>
    <property type="project" value="TreeGrafter"/>
</dbReference>
<evidence type="ECO:0000256" key="12">
    <source>
        <dbReference type="SAM" id="Phobius"/>
    </source>
</evidence>
<feature type="disulfide bond" evidence="11">
    <location>
        <begin position="166"/>
        <end position="245"/>
    </location>
</feature>
<dbReference type="FunFam" id="1.20.1070.10:FF:000040">
    <property type="entry name" value="Coagulation factor 2 (thrombin) receptor"/>
    <property type="match status" value="1"/>
</dbReference>
<organism evidence="15 16">
    <name type="scientific">Acinonyx jubatus</name>
    <name type="common">Cheetah</name>
    <dbReference type="NCBI Taxonomy" id="32536"/>
    <lineage>
        <taxon>Eukaryota</taxon>
        <taxon>Metazoa</taxon>
        <taxon>Chordata</taxon>
        <taxon>Craniata</taxon>
        <taxon>Vertebrata</taxon>
        <taxon>Euteleostomi</taxon>
        <taxon>Mammalia</taxon>
        <taxon>Eutheria</taxon>
        <taxon>Laurasiatheria</taxon>
        <taxon>Carnivora</taxon>
        <taxon>Feliformia</taxon>
        <taxon>Felidae</taxon>
        <taxon>Felinae</taxon>
        <taxon>Acinonyx</taxon>
    </lineage>
</organism>
<proteinExistence type="predicted"/>
<evidence type="ECO:0000256" key="9">
    <source>
        <dbReference type="ARBA" id="ARBA00023180"/>
    </source>
</evidence>
<name>A0A6I9ZSC5_ACIJB</name>
<dbReference type="RefSeq" id="XP_014927594.1">
    <property type="nucleotide sequence ID" value="XM_015072108.3"/>
</dbReference>
<evidence type="ECO:0000313" key="16">
    <source>
        <dbReference type="RefSeq" id="XP_014927594.1"/>
    </source>
</evidence>
<dbReference type="AlphaFoldDB" id="A0A6I9ZSC5"/>
<dbReference type="PANTHER" id="PTHR24232">
    <property type="entry name" value="G-PROTEIN COUPLED RECEPTOR"/>
    <property type="match status" value="1"/>
</dbReference>
<evidence type="ECO:0000256" key="2">
    <source>
        <dbReference type="ARBA" id="ARBA00022475"/>
    </source>
</evidence>
<feature type="transmembrane region" description="Helical" evidence="12">
    <location>
        <begin position="208"/>
        <end position="230"/>
    </location>
</feature>
<dbReference type="InterPro" id="IPR000276">
    <property type="entry name" value="GPCR_Rhodpsn"/>
</dbReference>
<feature type="transmembrane region" description="Helical" evidence="12">
    <location>
        <begin position="337"/>
        <end position="360"/>
    </location>
</feature>
<dbReference type="GO" id="GO:0005886">
    <property type="term" value="C:plasma membrane"/>
    <property type="evidence" value="ECO:0007669"/>
    <property type="project" value="UniProtKB-SubCell"/>
</dbReference>
<feature type="transmembrane region" description="Helical" evidence="12">
    <location>
        <begin position="304"/>
        <end position="325"/>
    </location>
</feature>
<dbReference type="PROSITE" id="PS50262">
    <property type="entry name" value="G_PROTEIN_RECEP_F1_2"/>
    <property type="match status" value="1"/>
</dbReference>
<dbReference type="PRINTS" id="PR00237">
    <property type="entry name" value="GPCRRHODOPSN"/>
</dbReference>
<dbReference type="InterPro" id="IPR017452">
    <property type="entry name" value="GPCR_Rhodpsn_7TM"/>
</dbReference>
<evidence type="ECO:0000256" key="11">
    <source>
        <dbReference type="PIRSR" id="PIRSR603912-52"/>
    </source>
</evidence>
<dbReference type="CTD" id="2151"/>
<keyword evidence="9" id="KW-0325">Glycoprotein</keyword>
<dbReference type="InterPro" id="IPR003912">
    <property type="entry name" value="Protea_act_rcpt"/>
</dbReference>
<feature type="transmembrane region" description="Helical" evidence="12">
    <location>
        <begin position="172"/>
        <end position="196"/>
    </location>
</feature>
<dbReference type="GO" id="GO:0015057">
    <property type="term" value="F:thrombin-activated receptor activity"/>
    <property type="evidence" value="ECO:0007669"/>
    <property type="project" value="InterPro"/>
</dbReference>
<gene>
    <name evidence="16" type="primary">F2RL2</name>
</gene>
<reference evidence="16" key="1">
    <citation type="submission" date="2025-08" db="UniProtKB">
        <authorList>
            <consortium name="RefSeq"/>
        </authorList>
    </citation>
    <scope>IDENTIFICATION</scope>
    <source>
        <tissue evidence="16">Blood</tissue>
    </source>
</reference>
<evidence type="ECO:0000256" key="7">
    <source>
        <dbReference type="ARBA" id="ARBA00023157"/>
    </source>
</evidence>
<keyword evidence="2" id="KW-1003">Cell membrane</keyword>
<keyword evidence="8 16" id="KW-0675">Receptor</keyword>
<keyword evidence="15" id="KW-1185">Reference proteome</keyword>
<dbReference type="GeneID" id="106974827"/>
<evidence type="ECO:0000256" key="5">
    <source>
        <dbReference type="ARBA" id="ARBA00023040"/>
    </source>
</evidence>
<feature type="transmembrane region" description="Helical" evidence="12">
    <location>
        <begin position="131"/>
        <end position="152"/>
    </location>
</feature>
<keyword evidence="13" id="KW-0732">Signal</keyword>
<evidence type="ECO:0000256" key="3">
    <source>
        <dbReference type="ARBA" id="ARBA00022692"/>
    </source>
</evidence>
<keyword evidence="7 11" id="KW-1015">Disulfide bond</keyword>
<evidence type="ECO:0000313" key="15">
    <source>
        <dbReference type="Proteomes" id="UP001652583"/>
    </source>
</evidence>
<keyword evidence="5" id="KW-0297">G-protein coupled receptor</keyword>
<evidence type="ECO:0000256" key="6">
    <source>
        <dbReference type="ARBA" id="ARBA00023136"/>
    </source>
</evidence>
<dbReference type="PRINTS" id="PR01428">
    <property type="entry name" value="PROTEASEAR"/>
</dbReference>
<dbReference type="InterPro" id="IPR003943">
    <property type="entry name" value="Prot_act_rcpt_3"/>
</dbReference>
<keyword evidence="10" id="KW-0807">Transducer</keyword>
<feature type="domain" description="G-protein coupled receptors family 1 profile" evidence="14">
    <location>
        <begin position="111"/>
        <end position="358"/>
    </location>
</feature>
<dbReference type="GO" id="GO:0007596">
    <property type="term" value="P:blood coagulation"/>
    <property type="evidence" value="ECO:0007669"/>
    <property type="project" value="InterPro"/>
</dbReference>
<evidence type="ECO:0000256" key="4">
    <source>
        <dbReference type="ARBA" id="ARBA00022989"/>
    </source>
</evidence>
<dbReference type="SUPFAM" id="SSF81321">
    <property type="entry name" value="Family A G protein-coupled receptor-like"/>
    <property type="match status" value="1"/>
</dbReference>
<evidence type="ECO:0000259" key="14">
    <source>
        <dbReference type="PROSITE" id="PS50262"/>
    </source>
</evidence>
<keyword evidence="4 12" id="KW-1133">Transmembrane helix</keyword>
<comment type="subcellular location">
    <subcellularLocation>
        <location evidence="1">Cell membrane</location>
        <topology evidence="1">Multi-pass membrane protein</topology>
    </subcellularLocation>
</comment>
<dbReference type="PANTHER" id="PTHR24232:SF0">
    <property type="entry name" value="PROTEINASE-ACTIVATED RECEPTOR 3"/>
    <property type="match status" value="1"/>
</dbReference>
<evidence type="ECO:0000256" key="1">
    <source>
        <dbReference type="ARBA" id="ARBA00004651"/>
    </source>
</evidence>
<dbReference type="Gene3D" id="1.20.1070.10">
    <property type="entry name" value="Rhodopsin 7-helix transmembrane proteins"/>
    <property type="match status" value="1"/>
</dbReference>
<dbReference type="Proteomes" id="UP001652583">
    <property type="component" value="Chromosome A1"/>
</dbReference>
<feature type="signal peptide" evidence="13">
    <location>
        <begin position="1"/>
        <end position="19"/>
    </location>
</feature>
<sequence>MKALIFVAAGVMLLSPTFCQSGMANDFHNLAKPTLPIKTFRGVPPNSFEEFPLSAIEGWTGTTTTVKINCPEERVSNLHVNNATMGYLSSSLSTKLIPAIYILVFVVGVPANAVTLWMLLFRTRSICMNIFYTNLATADFLFCITLPFKIAYHLNGNNWVFGEVMCRATTVIFYGNMYCSILLLACISISRYLAIVHPFTYRGLPKRTYTLLTCGLVWATVFLYMLPFFILKQEYYLVQQDITTCHDVHNTCESSSPFQLYYFISLAFFGFLIPFVVIIYCYTAIIRTLNAYDHRWLWYVKASLLILLIFTICFAPSNIILIIHHANYYYNNTDGLYFVYLIALCLGSLNSCLDPLLYFLMSKIRDHSTVYLTMVKSP</sequence>
<protein>
    <submittedName>
        <fullName evidence="16">Proteinase-activated receptor 3 isoform X2</fullName>
    </submittedName>
</protein>
<dbReference type="CDD" id="cd15371">
    <property type="entry name" value="7tmA_PAR3"/>
    <property type="match status" value="1"/>
</dbReference>
<accession>A0A6I9ZSC5</accession>
<dbReference type="GO" id="GO:0035025">
    <property type="term" value="P:positive regulation of Rho protein signal transduction"/>
    <property type="evidence" value="ECO:0007669"/>
    <property type="project" value="TreeGrafter"/>
</dbReference>
<feature type="chain" id="PRO_5027087259" evidence="13">
    <location>
        <begin position="20"/>
        <end position="378"/>
    </location>
</feature>
<feature type="transmembrane region" description="Helical" evidence="12">
    <location>
        <begin position="96"/>
        <end position="119"/>
    </location>
</feature>
<evidence type="ECO:0000256" key="10">
    <source>
        <dbReference type="ARBA" id="ARBA00023224"/>
    </source>
</evidence>
<dbReference type="PRINTS" id="PR01429">
    <property type="entry name" value="PROTEASEAR3"/>
</dbReference>
<evidence type="ECO:0000256" key="8">
    <source>
        <dbReference type="ARBA" id="ARBA00023170"/>
    </source>
</evidence>
<evidence type="ECO:0000256" key="13">
    <source>
        <dbReference type="SAM" id="SignalP"/>
    </source>
</evidence>
<keyword evidence="3 12" id="KW-0812">Transmembrane</keyword>
<keyword evidence="6 12" id="KW-0472">Membrane</keyword>
<feature type="transmembrane region" description="Helical" evidence="12">
    <location>
        <begin position="260"/>
        <end position="283"/>
    </location>
</feature>
<dbReference type="Pfam" id="PF00001">
    <property type="entry name" value="7tm_1"/>
    <property type="match status" value="1"/>
</dbReference>